<keyword evidence="4" id="KW-1185">Reference proteome</keyword>
<dbReference type="RefSeq" id="WP_344258607.1">
    <property type="nucleotide sequence ID" value="NZ_BAAAMJ010000006.1"/>
</dbReference>
<dbReference type="EMBL" id="BAAAMJ010000006">
    <property type="protein sequence ID" value="GAA1899053.1"/>
    <property type="molecule type" value="Genomic_DNA"/>
</dbReference>
<gene>
    <name evidence="3" type="ORF">GCM10009716_06100</name>
</gene>
<evidence type="ECO:0000256" key="1">
    <source>
        <dbReference type="SAM" id="MobiDB-lite"/>
    </source>
</evidence>
<evidence type="ECO:0000256" key="2">
    <source>
        <dbReference type="SAM" id="Phobius"/>
    </source>
</evidence>
<feature type="region of interest" description="Disordered" evidence="1">
    <location>
        <begin position="1"/>
        <end position="47"/>
    </location>
</feature>
<evidence type="ECO:0008006" key="5">
    <source>
        <dbReference type="Google" id="ProtNLM"/>
    </source>
</evidence>
<proteinExistence type="predicted"/>
<feature type="compositionally biased region" description="Pro residues" evidence="1">
    <location>
        <begin position="24"/>
        <end position="43"/>
    </location>
</feature>
<dbReference type="InterPro" id="IPR027417">
    <property type="entry name" value="P-loop_NTPase"/>
</dbReference>
<dbReference type="Proteomes" id="UP001501303">
    <property type="component" value="Unassembled WGS sequence"/>
</dbReference>
<evidence type="ECO:0000313" key="3">
    <source>
        <dbReference type="EMBL" id="GAA1899053.1"/>
    </source>
</evidence>
<keyword evidence="2" id="KW-1133">Transmembrane helix</keyword>
<sequence>MSSNRAQDPHGTEGGALPAAPEQGVPPSPRQPAAAPPPPPPPLRGWLHTPRPEARPGIWRYGHVPRPPQDPDRLGDRELYGGAVLALLTGLLAWSLCWNGYIRVWLWPLEWITVDAWSGTRFHVTVTYAYYVAFGCLLAWIFGRIGRWPEVWRRLRPAVLRVLGARGGIEPLPPAATRRGLAALVAGALAWGLSFGGVWLFWLEPLWAVVPGSWWEAGDTTAYTVTYNLYYLLWTAVLLAVFGLLGNWRAAWRHYRSVLRPAGAAGRGRRGENADLAEWPQVRAAGAHRAADRLAEELRSGAMNDLDYVRIDHAWQAVRARPTALAEFAETAETEGAAALVHPSGARDLAVRTAQHDLMTRQVRIGRAPDEERNPHEHRGEDVALDPAVLGTSLLAVGPPGSGKTGRVVRPVVESLCLQALAGQAAVVAVGAASSALGPDDAFDVIVRVGDPASGHRLDLYGGAPATDEAAALLAEALAGDDDRTDVREAAAVLAQLIGPYHAAYGHFPGVRELRALLDGAPALLATLREDLGHAGAWDLQRELDSRARQAERPDDLAPRLADRLALLDRAGFAAGPEGASRRTRPFALSALTHPLRVRVDLPPAGHADAARIITRLLLAQFTAVVAGRPDRSLFACLVLDDATAAITPGTVRGLTHLRPANAGALLCLRTLDDVPAGLRAGLLGAVGCKMALSGITTWDGRHFAEAWGTEWREDADVTRTPDRAGGVLKRAVRSVRKLFTGREATTETVTVRRVERERWSASELAHRVPPRHAVLSLTAVSGEPGPPVLVRLG</sequence>
<name>A0ABP5A6Y8_9ACTN</name>
<organism evidence="3 4">
    <name type="scientific">Streptomyces sodiiphilus</name>
    <dbReference type="NCBI Taxonomy" id="226217"/>
    <lineage>
        <taxon>Bacteria</taxon>
        <taxon>Bacillati</taxon>
        <taxon>Actinomycetota</taxon>
        <taxon>Actinomycetes</taxon>
        <taxon>Kitasatosporales</taxon>
        <taxon>Streptomycetaceae</taxon>
        <taxon>Streptomyces</taxon>
    </lineage>
</organism>
<feature type="transmembrane region" description="Helical" evidence="2">
    <location>
        <begin position="181"/>
        <end position="202"/>
    </location>
</feature>
<keyword evidence="2" id="KW-0812">Transmembrane</keyword>
<keyword evidence="2" id="KW-0472">Membrane</keyword>
<accession>A0ABP5A6Y8</accession>
<dbReference type="SUPFAM" id="SSF52540">
    <property type="entry name" value="P-loop containing nucleoside triphosphate hydrolases"/>
    <property type="match status" value="1"/>
</dbReference>
<reference evidence="4" key="1">
    <citation type="journal article" date="2019" name="Int. J. Syst. Evol. Microbiol.">
        <title>The Global Catalogue of Microorganisms (GCM) 10K type strain sequencing project: providing services to taxonomists for standard genome sequencing and annotation.</title>
        <authorList>
            <consortium name="The Broad Institute Genomics Platform"/>
            <consortium name="The Broad Institute Genome Sequencing Center for Infectious Disease"/>
            <person name="Wu L."/>
            <person name="Ma J."/>
        </authorList>
    </citation>
    <scope>NUCLEOTIDE SEQUENCE [LARGE SCALE GENOMIC DNA]</scope>
    <source>
        <strain evidence="4">JCM 13581</strain>
    </source>
</reference>
<evidence type="ECO:0000313" key="4">
    <source>
        <dbReference type="Proteomes" id="UP001501303"/>
    </source>
</evidence>
<feature type="transmembrane region" description="Helical" evidence="2">
    <location>
        <begin position="229"/>
        <end position="248"/>
    </location>
</feature>
<feature type="transmembrane region" description="Helical" evidence="2">
    <location>
        <begin position="79"/>
        <end position="101"/>
    </location>
</feature>
<feature type="transmembrane region" description="Helical" evidence="2">
    <location>
        <begin position="128"/>
        <end position="146"/>
    </location>
</feature>
<comment type="caution">
    <text evidence="3">The sequence shown here is derived from an EMBL/GenBank/DDBJ whole genome shotgun (WGS) entry which is preliminary data.</text>
</comment>
<protein>
    <recommendedName>
        <fullName evidence="5">ATP-binding protein</fullName>
    </recommendedName>
</protein>